<dbReference type="EMBL" id="BPLQ01001140">
    <property type="protein sequence ID" value="GIX78940.1"/>
    <property type="molecule type" value="Genomic_DNA"/>
</dbReference>
<dbReference type="Proteomes" id="UP001054837">
    <property type="component" value="Unassembled WGS sequence"/>
</dbReference>
<dbReference type="AlphaFoldDB" id="A0AAV4N298"/>
<gene>
    <name evidence="1" type="ORF">CDAR_286051</name>
</gene>
<reference evidence="1 2" key="1">
    <citation type="submission" date="2021-06" db="EMBL/GenBank/DDBJ databases">
        <title>Caerostris darwini draft genome.</title>
        <authorList>
            <person name="Kono N."/>
            <person name="Arakawa K."/>
        </authorList>
    </citation>
    <scope>NUCLEOTIDE SEQUENCE [LARGE SCALE GENOMIC DNA]</scope>
</reference>
<evidence type="ECO:0000313" key="1">
    <source>
        <dbReference type="EMBL" id="GIX78940.1"/>
    </source>
</evidence>
<sequence>MSQSLLTGVMTLRTGVVEQGITCVVLFTKRGSKRSLETNPMRISYYLTFSMQSPKWLQFHEMTCTYINTSRPPDCIQPTLYRTMKP</sequence>
<protein>
    <submittedName>
        <fullName evidence="1">Uncharacterized protein</fullName>
    </submittedName>
</protein>
<evidence type="ECO:0000313" key="2">
    <source>
        <dbReference type="Proteomes" id="UP001054837"/>
    </source>
</evidence>
<name>A0AAV4N298_9ARAC</name>
<organism evidence="1 2">
    <name type="scientific">Caerostris darwini</name>
    <dbReference type="NCBI Taxonomy" id="1538125"/>
    <lineage>
        <taxon>Eukaryota</taxon>
        <taxon>Metazoa</taxon>
        <taxon>Ecdysozoa</taxon>
        <taxon>Arthropoda</taxon>
        <taxon>Chelicerata</taxon>
        <taxon>Arachnida</taxon>
        <taxon>Araneae</taxon>
        <taxon>Araneomorphae</taxon>
        <taxon>Entelegynae</taxon>
        <taxon>Araneoidea</taxon>
        <taxon>Araneidae</taxon>
        <taxon>Caerostris</taxon>
    </lineage>
</organism>
<accession>A0AAV4N298</accession>
<proteinExistence type="predicted"/>
<keyword evidence="2" id="KW-1185">Reference proteome</keyword>
<comment type="caution">
    <text evidence="1">The sequence shown here is derived from an EMBL/GenBank/DDBJ whole genome shotgun (WGS) entry which is preliminary data.</text>
</comment>